<name>A0A3E0VPZ9_9MICO</name>
<organism evidence="1 2">
    <name type="scientific">Subtercola boreus</name>
    <dbReference type="NCBI Taxonomy" id="120213"/>
    <lineage>
        <taxon>Bacteria</taxon>
        <taxon>Bacillati</taxon>
        <taxon>Actinomycetota</taxon>
        <taxon>Actinomycetes</taxon>
        <taxon>Micrococcales</taxon>
        <taxon>Microbacteriaceae</taxon>
        <taxon>Subtercola</taxon>
    </lineage>
</organism>
<dbReference type="Proteomes" id="UP000256541">
    <property type="component" value="Unassembled WGS sequence"/>
</dbReference>
<sequence>MGLFKRRENPVPLSPIDEFWRWWTATGEGLFTAAIANGDYGSLPDQISAKVAAIDSELQWETSKGRLAKHALCVTAAGVAELRPLVERWARAAPPATDTWEFVAARQRDEALSSSAVQFEGTSIELGQSRVAFRVDEERQSFDVQIFNPRFVTLGLQDSRRVTFLLLDWLLGEDDVERWLGGIETVLNDPEGSVPVSALLKAVEKLAAQNAEPEWAITDSRTAAGNPSIVIALRPMKWIDHPLLDLHTEIVLPYLVDREDGLPGPDALVALRSYEYGLIEAIGARGLLVAFETSEGQRSFHVYTDSEDQNARDIIDSFRPGEPAGKTHSLDPGWQRVRQFS</sequence>
<evidence type="ECO:0000313" key="1">
    <source>
        <dbReference type="EMBL" id="RFA11791.1"/>
    </source>
</evidence>
<comment type="caution">
    <text evidence="1">The sequence shown here is derived from an EMBL/GenBank/DDBJ whole genome shotgun (WGS) entry which is preliminary data.</text>
</comment>
<reference evidence="1 2" key="1">
    <citation type="submission" date="2017-04" db="EMBL/GenBank/DDBJ databases">
        <title>Comparative genome analysis of Subtercola boreus.</title>
        <authorList>
            <person name="Cho Y.-J."/>
            <person name="Cho A."/>
            <person name="Kim O.-S."/>
            <person name="Lee J.-I."/>
        </authorList>
    </citation>
    <scope>NUCLEOTIDE SEQUENCE [LARGE SCALE GENOMIC DNA]</scope>
    <source>
        <strain evidence="1 2">P27479</strain>
    </source>
</reference>
<dbReference type="OrthoDB" id="3828153at2"/>
<evidence type="ECO:0000313" key="2">
    <source>
        <dbReference type="Proteomes" id="UP000256541"/>
    </source>
</evidence>
<gene>
    <name evidence="1" type="ORF">B7R22_17830</name>
</gene>
<dbReference type="RefSeq" id="WP_116413064.1">
    <property type="nucleotide sequence ID" value="NZ_NBXB01000049.1"/>
</dbReference>
<accession>A0A3E0VPZ9</accession>
<protein>
    <submittedName>
        <fullName evidence="1">Uncharacterized protein</fullName>
    </submittedName>
</protein>
<dbReference type="AlphaFoldDB" id="A0A3E0VPZ9"/>
<dbReference type="EMBL" id="NBXB01000049">
    <property type="protein sequence ID" value="RFA11791.1"/>
    <property type="molecule type" value="Genomic_DNA"/>
</dbReference>
<proteinExistence type="predicted"/>